<organism evidence="2 3">
    <name type="scientific">Aquilegia coerulea</name>
    <name type="common">Rocky mountain columbine</name>
    <dbReference type="NCBI Taxonomy" id="218851"/>
    <lineage>
        <taxon>Eukaryota</taxon>
        <taxon>Viridiplantae</taxon>
        <taxon>Streptophyta</taxon>
        <taxon>Embryophyta</taxon>
        <taxon>Tracheophyta</taxon>
        <taxon>Spermatophyta</taxon>
        <taxon>Magnoliopsida</taxon>
        <taxon>Ranunculales</taxon>
        <taxon>Ranunculaceae</taxon>
        <taxon>Thalictroideae</taxon>
        <taxon>Aquilegia</taxon>
    </lineage>
</organism>
<dbReference type="EMBL" id="KZ305075">
    <property type="protein sequence ID" value="PIA29682.1"/>
    <property type="molecule type" value="Genomic_DNA"/>
</dbReference>
<sequence>MVDLLLSEPTWSDHGDCYAAENIINTLKKLESIIWSLITCEGRSEARLWLCKTISCFSSITPQAQCEVFEKLLRSRPRKTGLAEQLLQMIFEKRPHKLRHIIAKNYYILETFFKGNPRRILQWFGTFAGVGESEHRKGARALSQFSFVNRDICWDELEWKGKHGYSPAVVATKPHYFLDLDVQRTVENFLEYVPEFWSSDELMESVKDGEIFLMDSKFFIDCFIELMYEKDSKEVWEVIDNFLLLESFSSLCDHLLLILEESDLSTFILSLGKFQTFKVQTERSDHPSYWLEFLLCIHKDTASVDELLLLNAVISQGRQLLRLLRDEEHEEERRKIGELVLGISTTSGAYDAALVEECLKTKKVDSMKWLGLLSWVLQYRLLEECKTPDSWEALFIRNKINFRKSSSYDLIQTGRFLEESESSFDDGCYTRARRKNEKNRKRRRRHYGPDDDDKDDLVDVDTSSAWQDVQPREGSWSLSTDNYTSSWTSVDLPEHMAKYCFSTWMKWLCSK</sequence>
<evidence type="ECO:0000313" key="2">
    <source>
        <dbReference type="EMBL" id="PIA29681.1"/>
    </source>
</evidence>
<reference evidence="2 3" key="1">
    <citation type="submission" date="2017-09" db="EMBL/GenBank/DDBJ databases">
        <title>WGS assembly of Aquilegia coerulea Goldsmith.</title>
        <authorList>
            <person name="Hodges S."/>
            <person name="Kramer E."/>
            <person name="Nordborg M."/>
            <person name="Tomkins J."/>
            <person name="Borevitz J."/>
            <person name="Derieg N."/>
            <person name="Yan J."/>
            <person name="Mihaltcheva S."/>
            <person name="Hayes R.D."/>
            <person name="Rokhsar D."/>
        </authorList>
    </citation>
    <scope>NUCLEOTIDE SEQUENCE [LARGE SCALE GENOMIC DNA]</scope>
    <source>
        <strain evidence="3">cv. Goldsmith</strain>
    </source>
</reference>
<dbReference type="PANTHER" id="PTHR37766">
    <property type="entry name" value="OS01G0897100 PROTEIN"/>
    <property type="match status" value="1"/>
</dbReference>
<dbReference type="FunCoup" id="A0A2G5CEG7">
    <property type="interactions" value="2078"/>
</dbReference>
<dbReference type="OrthoDB" id="1927237at2759"/>
<evidence type="ECO:0000256" key="1">
    <source>
        <dbReference type="SAM" id="MobiDB-lite"/>
    </source>
</evidence>
<dbReference type="STRING" id="218851.A0A2G5CEG7"/>
<feature type="region of interest" description="Disordered" evidence="1">
    <location>
        <begin position="439"/>
        <end position="458"/>
    </location>
</feature>
<dbReference type="EMBL" id="KZ305075">
    <property type="protein sequence ID" value="PIA29681.1"/>
    <property type="molecule type" value="Genomic_DNA"/>
</dbReference>
<dbReference type="Proteomes" id="UP000230069">
    <property type="component" value="Unassembled WGS sequence"/>
</dbReference>
<protein>
    <submittedName>
        <fullName evidence="2">Uncharacterized protein</fullName>
    </submittedName>
</protein>
<evidence type="ECO:0000313" key="3">
    <source>
        <dbReference type="Proteomes" id="UP000230069"/>
    </source>
</evidence>
<dbReference type="PANTHER" id="PTHR37766:SF1">
    <property type="entry name" value="OS01G0897100 PROTEIN"/>
    <property type="match status" value="1"/>
</dbReference>
<proteinExistence type="predicted"/>
<name>A0A2G5CEG7_AQUCA</name>
<accession>A0A2G5CEG7</accession>
<keyword evidence="3" id="KW-1185">Reference proteome</keyword>
<gene>
    <name evidence="2" type="ORF">AQUCO_05800059v1</name>
</gene>
<dbReference type="AlphaFoldDB" id="A0A2G5CEG7"/>